<evidence type="ECO:0000256" key="1">
    <source>
        <dbReference type="SAM" id="MobiDB-lite"/>
    </source>
</evidence>
<keyword evidence="3" id="KW-1185">Reference proteome</keyword>
<evidence type="ECO:0000313" key="3">
    <source>
        <dbReference type="Proteomes" id="UP001180020"/>
    </source>
</evidence>
<reference evidence="2" key="1">
    <citation type="journal article" date="2023" name="Nat. Commun.">
        <title>Diploid and tetraploid genomes of Acorus and the evolution of monocots.</title>
        <authorList>
            <person name="Ma L."/>
            <person name="Liu K.W."/>
            <person name="Li Z."/>
            <person name="Hsiao Y.Y."/>
            <person name="Qi Y."/>
            <person name="Fu T."/>
            <person name="Tang G.D."/>
            <person name="Zhang D."/>
            <person name="Sun W.H."/>
            <person name="Liu D.K."/>
            <person name="Li Y."/>
            <person name="Chen G.Z."/>
            <person name="Liu X.D."/>
            <person name="Liao X.Y."/>
            <person name="Jiang Y.T."/>
            <person name="Yu X."/>
            <person name="Hao Y."/>
            <person name="Huang J."/>
            <person name="Zhao X.W."/>
            <person name="Ke S."/>
            <person name="Chen Y.Y."/>
            <person name="Wu W.L."/>
            <person name="Hsu J.L."/>
            <person name="Lin Y.F."/>
            <person name="Huang M.D."/>
            <person name="Li C.Y."/>
            <person name="Huang L."/>
            <person name="Wang Z.W."/>
            <person name="Zhao X."/>
            <person name="Zhong W.Y."/>
            <person name="Peng D.H."/>
            <person name="Ahmad S."/>
            <person name="Lan S."/>
            <person name="Zhang J.S."/>
            <person name="Tsai W.C."/>
            <person name="Van de Peer Y."/>
            <person name="Liu Z.J."/>
        </authorList>
    </citation>
    <scope>NUCLEOTIDE SEQUENCE</scope>
    <source>
        <strain evidence="2">CP</strain>
    </source>
</reference>
<feature type="region of interest" description="Disordered" evidence="1">
    <location>
        <begin position="136"/>
        <end position="191"/>
    </location>
</feature>
<feature type="compositionally biased region" description="Basic and acidic residues" evidence="1">
    <location>
        <begin position="139"/>
        <end position="153"/>
    </location>
</feature>
<feature type="region of interest" description="Disordered" evidence="1">
    <location>
        <begin position="1"/>
        <end position="30"/>
    </location>
</feature>
<accession>A0AAV9C2Y2</accession>
<sequence length="191" mass="20988">MSASHGIWSHGNPNSEIHQRRPPPRRVPLTPPLLLPQWDPPTPSLSLVHPIHVDHAVGHIPTNKVHKDIGLKGIVRPFLSKSMLVQYIWRVPHKGNEHEMGATGHTKVPKGKSEIEYDMSATGDNLIGRVQQWSMGTGRRVESGRGSAGDEAKIATGEASQQRDIGGRDEGMEGEIGEDSHWGGLSTMRYL</sequence>
<comment type="caution">
    <text evidence="2">The sequence shown here is derived from an EMBL/GenBank/DDBJ whole genome shotgun (WGS) entry which is preliminary data.</text>
</comment>
<proteinExistence type="predicted"/>
<organism evidence="2 3">
    <name type="scientific">Acorus calamus</name>
    <name type="common">Sweet flag</name>
    <dbReference type="NCBI Taxonomy" id="4465"/>
    <lineage>
        <taxon>Eukaryota</taxon>
        <taxon>Viridiplantae</taxon>
        <taxon>Streptophyta</taxon>
        <taxon>Embryophyta</taxon>
        <taxon>Tracheophyta</taxon>
        <taxon>Spermatophyta</taxon>
        <taxon>Magnoliopsida</taxon>
        <taxon>Liliopsida</taxon>
        <taxon>Acoraceae</taxon>
        <taxon>Acorus</taxon>
    </lineage>
</organism>
<dbReference type="AlphaFoldDB" id="A0AAV9C2Y2"/>
<dbReference type="Proteomes" id="UP001180020">
    <property type="component" value="Unassembled WGS sequence"/>
</dbReference>
<reference evidence="2" key="2">
    <citation type="submission" date="2023-06" db="EMBL/GenBank/DDBJ databases">
        <authorList>
            <person name="Ma L."/>
            <person name="Liu K.-W."/>
            <person name="Li Z."/>
            <person name="Hsiao Y.-Y."/>
            <person name="Qi Y."/>
            <person name="Fu T."/>
            <person name="Tang G."/>
            <person name="Zhang D."/>
            <person name="Sun W.-H."/>
            <person name="Liu D.-K."/>
            <person name="Li Y."/>
            <person name="Chen G.-Z."/>
            <person name="Liu X.-D."/>
            <person name="Liao X.-Y."/>
            <person name="Jiang Y.-T."/>
            <person name="Yu X."/>
            <person name="Hao Y."/>
            <person name="Huang J."/>
            <person name="Zhao X.-W."/>
            <person name="Ke S."/>
            <person name="Chen Y.-Y."/>
            <person name="Wu W.-L."/>
            <person name="Hsu J.-L."/>
            <person name="Lin Y.-F."/>
            <person name="Huang M.-D."/>
            <person name="Li C.-Y."/>
            <person name="Huang L."/>
            <person name="Wang Z.-W."/>
            <person name="Zhao X."/>
            <person name="Zhong W.-Y."/>
            <person name="Peng D.-H."/>
            <person name="Ahmad S."/>
            <person name="Lan S."/>
            <person name="Zhang J.-S."/>
            <person name="Tsai W.-C."/>
            <person name="Van De Peer Y."/>
            <person name="Liu Z.-J."/>
        </authorList>
    </citation>
    <scope>NUCLEOTIDE SEQUENCE</scope>
    <source>
        <strain evidence="2">CP</strain>
        <tissue evidence="2">Leaves</tissue>
    </source>
</reference>
<dbReference type="EMBL" id="JAUJYO010000021">
    <property type="protein sequence ID" value="KAK1283085.1"/>
    <property type="molecule type" value="Genomic_DNA"/>
</dbReference>
<protein>
    <submittedName>
        <fullName evidence="2">Uncharacterized protein</fullName>
    </submittedName>
</protein>
<evidence type="ECO:0000313" key="2">
    <source>
        <dbReference type="EMBL" id="KAK1283085.1"/>
    </source>
</evidence>
<gene>
    <name evidence="2" type="ORF">QJS10_CPB21g01098</name>
</gene>
<name>A0AAV9C2Y2_ACOCL</name>